<evidence type="ECO:0000256" key="6">
    <source>
        <dbReference type="ARBA" id="ARBA00022840"/>
    </source>
</evidence>
<dbReference type="FunFam" id="3.40.50.300:FF:000251">
    <property type="entry name" value="ABC transporter B family member 19"/>
    <property type="match status" value="1"/>
</dbReference>
<gene>
    <name evidence="13" type="ORF">DYB31_003122</name>
</gene>
<proteinExistence type="inferred from homology"/>
<evidence type="ECO:0000259" key="11">
    <source>
        <dbReference type="PROSITE" id="PS50893"/>
    </source>
</evidence>
<keyword evidence="3" id="KW-0813">Transport</keyword>
<feature type="domain" description="ABC transmembrane type-1" evidence="12">
    <location>
        <begin position="395"/>
        <end position="695"/>
    </location>
</feature>
<dbReference type="SMART" id="SM00382">
    <property type="entry name" value="AAA"/>
    <property type="match status" value="2"/>
</dbReference>
<dbReference type="PANTHER" id="PTHR43394">
    <property type="entry name" value="ATP-DEPENDENT PERMEASE MDL1, MITOCHONDRIAL"/>
    <property type="match status" value="1"/>
</dbReference>
<accession>A0A397FA93</accession>
<dbReference type="GO" id="GO:0015421">
    <property type="term" value="F:ABC-type oligopeptide transporter activity"/>
    <property type="evidence" value="ECO:0007669"/>
    <property type="project" value="TreeGrafter"/>
</dbReference>
<feature type="transmembrane region" description="Helical" evidence="9">
    <location>
        <begin position="1203"/>
        <end position="1220"/>
    </location>
</feature>
<dbReference type="InterPro" id="IPR017871">
    <property type="entry name" value="ABC_transporter-like_CS"/>
</dbReference>
<feature type="transmembrane region" description="Helical" evidence="9">
    <location>
        <begin position="1051"/>
        <end position="1076"/>
    </location>
</feature>
<dbReference type="SUPFAM" id="SSF54001">
    <property type="entry name" value="Cysteine proteinases"/>
    <property type="match status" value="1"/>
</dbReference>
<keyword evidence="5" id="KW-0547">Nucleotide-binding</keyword>
<evidence type="ECO:0000256" key="3">
    <source>
        <dbReference type="ARBA" id="ARBA00022448"/>
    </source>
</evidence>
<sequence>MKLGLTAIAVAAAMFWADGTVAFPAQKGGASCCKRTMNGREHLHPARHPVDAPTDNERHEIDNVFPRAFDWCEQGFCGPSWNQHIPQYCGSCFLHGALSSAQDRIKILHKKKGFTGADVTLGRQSFLNCAPGHNYSAGCNGGEAIDVWRFMQDYGLPDETCLPYNATDHTKYNSTNGTFEKMIRYRAKSFGAVRGEHAMLKELQRGPITCGIACSDGFTYNYSAGIFHDTTNFMDIDHDVEVVGWGEQDGVKFWHVRNSWGSYWGENGFFRIVRGINNLGIEADCTFVDPEIGEEDLVWDKSPAYGGSIWGIRPYNKVKAVEHPILDSGDVTSFNQPEQPTYAFVDTPKEESGGRPSDSALIQDQNLPAKCSTAQLAPFRQLFQFADATDMVLMAVGTLSAIATGFSQPLQIVFFGDLINVFGSASSGFDLNIFEREMNEVVFKFIGVAAAILVSGFGQIACWSIASSRQTKRLREAYAAAILRQDIGWFDVHEPAQLATNVADSTLLVQEGMGRKIGDGINFVAMAVGSIVLAFTYGWELALVLIAFTPLMGASAFYMSKAITVAVQSAVTSYAQAGGIAEESLANAKTVHMFNAVADRVDKYNDALQHTQRAGVAKGIAVGVGTGVMYLIMLGTYALGMYYGTVKITNDQLGDNVCTGSRCYDAGRVITVFFCVVMGSMAIGQAGPSIQAIATARTAAFDIFALLARTSAVDASSTVGLKLDTVRGDIALEHVEFAYPSRPHVKVCAGYSLVVPAGQTLALVGASGSGKSTIVGLLERFYDPLGGRVLLDGHDLKTLNVQWLRTQFGLVGQEPTLFADTIAGNIRHGRPDASLDDVIQAAKQANAYDFIVGFPLGFDTPVGHQGAQMSGGQKQRIAIARAIIKNPAVLLLDEATSALDTESERVVQASLDRLIAMRKRTTIVIAHRLSTIRHADRIVVLETGRVVEDGTHDSLVQLEHGLYHALVQAQERRASPSIDQRQSLNVRTIPSKEASVVAPSSGETNHDGKNTIVGAITSSANASISGCNDDENTTTEPVPISRVWRLSAPEWWHVLLGSVGAILHGSLYPVWGVILTKCTLVFFQVNLGVDGMRSESLKWSMGFVGLGVAMLIAVTIQKHQFSIVCERLTTRIRVMCFGAMLRQDMAWFDDPLHAPGALTTCLATDSAAIQTMTAETLNAILLNASTLGVALGVSFYYSWRMTLVFMAVIPLMGVAAALQMQMETAQTGKGGGNDGDIQAGAVLSEAIHAIRTVASFNLERRTQDVYMAQLQRSAALDRRAGYRGGVAYSVAQSSVLFAIAAVFYYGGYLVRQSLLDFEGMFMVLNSILFCSFGVGMAAQALGDIRSARKSITRIFSIVDQQQTIDTDSTTGLVLSHVDGVVEFKNVAFSYPSRQQSAIYTNYSLKIEAGQTVALVGGSGSGKSTAINLIERFYDPTAGSVTLDGHDITTINLHSLRSHISLVSQEPVLFSGTIGSNIAMGKRGATQADIEDAATKANAHNFILQFPDGYDTPVGDRGVQVSGGQKQRIALARAIIRDPAILLLDEATSALDNESERIVQASLDQLLQMKRRTTIVVAHRLSTIRHADVIAVVDGGGIAEIGTHDQLVAIPKGMYANLVHVAQDCGHVWSTATFAFAPDTSELHVSIDGVANCDHRFPLAEGCSLDALSNRTYLLRHRSFPHQVLFRSPRQAATALDEFMMALRAVLTTPYWSLARRQVEVLVQTTAEAGGGGDVDDDDLWEVRQLVLWGKSLSVFRNHECLHVYNTNQGTVEPIHHLSFRWVGSPTFTFRSPDAIHRCRFLEALVRAMSPSTEAEGGVDNSESRVRHRADLAHYTRPPTVADVASMSHPEKNPDDFHSYTSTTSQFLQNAYNSDTFPDPNNMFLRDPASPTYAVRYTVKVPYSVPASNCLGVVLTFPGQLYYGQGIRDFVCAFAALNQSARADSAPTWTKCQHEYLLGQPIAEGCIWAAPAPPCSASNDNTTSTMSYAVYFGRLELQGPTYNWFKFAFRSCLTLFIVCLLWRMYFAHYRPLVANLGRLGLGDGAAYEKFELLVGDPTPIVLSHPLVCLVFVWDVWLSPVYFGLATIRVSQFSDWWIFFLGCLYGSRTLWFAYFTMRYATYAIKRWHVEHRFAAIDPGLVAMAVVVFSGPMMWVAANTALATYFYFTWSIFDSSSPGHSIETFPVSAVLMISLIPFTYSILVSWLDRPSNSQRDLSSSPVIDMVGGSVYALMDKQPMAKRLPLFSLRGSDCFVSCMDGHGNVVKKLRLTLLDCVDVAPIALKHRHHQTTTMATASRAPTNQSKSPTNGIALCPLDHPHQSFCLVNRQICPGMYATAPTYVHLGASKCKWVL</sequence>
<feature type="transmembrane region" description="Helical" evidence="9">
    <location>
        <begin position="1179"/>
        <end position="1197"/>
    </location>
</feature>
<feature type="chain" id="PRO_5017467668" evidence="10">
    <location>
        <begin position="23"/>
        <end position="2350"/>
    </location>
</feature>
<keyword evidence="4 9" id="KW-0812">Transmembrane</keyword>
<dbReference type="InterPro" id="IPR011527">
    <property type="entry name" value="ABC1_TM_dom"/>
</dbReference>
<comment type="subcellular location">
    <subcellularLocation>
        <location evidence="1">Membrane</location>
        <topology evidence="1">Multi-pass membrane protein</topology>
    </subcellularLocation>
</comment>
<dbReference type="InterPro" id="IPR027417">
    <property type="entry name" value="P-loop_NTPase"/>
</dbReference>
<evidence type="ECO:0000256" key="2">
    <source>
        <dbReference type="ARBA" id="ARBA00007577"/>
    </source>
</evidence>
<dbReference type="Gene3D" id="3.40.50.300">
    <property type="entry name" value="P-loop containing nucleotide triphosphate hydrolases"/>
    <property type="match status" value="2"/>
</dbReference>
<evidence type="ECO:0000256" key="5">
    <source>
        <dbReference type="ARBA" id="ARBA00022741"/>
    </source>
</evidence>
<feature type="transmembrane region" description="Helical" evidence="9">
    <location>
        <begin position="620"/>
        <end position="643"/>
    </location>
</feature>
<dbReference type="CDD" id="cd18577">
    <property type="entry name" value="ABC_6TM_Pgp_ABCB1_D1_like"/>
    <property type="match status" value="1"/>
</dbReference>
<feature type="transmembrane region" description="Helical" evidence="9">
    <location>
        <begin position="441"/>
        <end position="466"/>
    </location>
</feature>
<feature type="transmembrane region" description="Helical" evidence="9">
    <location>
        <begin position="2136"/>
        <end position="2164"/>
    </location>
</feature>
<keyword evidence="7 9" id="KW-1133">Transmembrane helix</keyword>
<dbReference type="GO" id="GO:0008234">
    <property type="term" value="F:cysteine-type peptidase activity"/>
    <property type="evidence" value="ECO:0007669"/>
    <property type="project" value="InterPro"/>
</dbReference>
<keyword evidence="8 9" id="KW-0472">Membrane</keyword>
<evidence type="ECO:0000256" key="10">
    <source>
        <dbReference type="SAM" id="SignalP"/>
    </source>
</evidence>
<dbReference type="CDD" id="cd18578">
    <property type="entry name" value="ABC_6TM_Pgp_ABCB1_D2_like"/>
    <property type="match status" value="1"/>
</dbReference>
<dbReference type="GO" id="GO:0005524">
    <property type="term" value="F:ATP binding"/>
    <property type="evidence" value="ECO:0007669"/>
    <property type="project" value="UniProtKB-KW"/>
</dbReference>
<dbReference type="GO" id="GO:0016887">
    <property type="term" value="F:ATP hydrolysis activity"/>
    <property type="evidence" value="ECO:0007669"/>
    <property type="project" value="InterPro"/>
</dbReference>
<dbReference type="Proteomes" id="UP000266196">
    <property type="component" value="Unassembled WGS sequence"/>
</dbReference>
<dbReference type="InterPro" id="IPR039421">
    <property type="entry name" value="Type_1_exporter"/>
</dbReference>
<dbReference type="SUPFAM" id="SSF52540">
    <property type="entry name" value="P-loop containing nucleoside triphosphate hydrolases"/>
    <property type="match status" value="2"/>
</dbReference>
<dbReference type="Gene3D" id="1.20.1560.10">
    <property type="entry name" value="ABC transporter type 1, transmembrane domain"/>
    <property type="match status" value="1"/>
</dbReference>
<dbReference type="EMBL" id="QUTE01010386">
    <property type="protein sequence ID" value="RHZ13982.1"/>
    <property type="molecule type" value="Genomic_DNA"/>
</dbReference>
<dbReference type="InterPro" id="IPR003593">
    <property type="entry name" value="AAA+_ATPase"/>
</dbReference>
<dbReference type="Pfam" id="PF00664">
    <property type="entry name" value="ABC_membrane"/>
    <property type="match status" value="2"/>
</dbReference>
<feature type="transmembrane region" description="Helical" evidence="9">
    <location>
        <begin position="2094"/>
        <end position="2115"/>
    </location>
</feature>
<keyword evidence="6" id="KW-0067">ATP-binding</keyword>
<evidence type="ECO:0000313" key="14">
    <source>
        <dbReference type="Proteomes" id="UP000266196"/>
    </source>
</evidence>
<feature type="transmembrane region" description="Helical" evidence="9">
    <location>
        <begin position="2006"/>
        <end position="2025"/>
    </location>
</feature>
<evidence type="ECO:0000256" key="8">
    <source>
        <dbReference type="ARBA" id="ARBA00023136"/>
    </source>
</evidence>
<dbReference type="InterPro" id="IPR000668">
    <property type="entry name" value="Peptidase_C1A_C"/>
</dbReference>
<dbReference type="FunFam" id="3.40.50.300:FF:000205">
    <property type="entry name" value="ABC transporter B family member 4"/>
    <property type="match status" value="1"/>
</dbReference>
<dbReference type="GO" id="GO:0006508">
    <property type="term" value="P:proteolysis"/>
    <property type="evidence" value="ECO:0007669"/>
    <property type="project" value="InterPro"/>
</dbReference>
<organism evidence="13 14">
    <name type="scientific">Aphanomyces astaci</name>
    <name type="common">Crayfish plague agent</name>
    <dbReference type="NCBI Taxonomy" id="112090"/>
    <lineage>
        <taxon>Eukaryota</taxon>
        <taxon>Sar</taxon>
        <taxon>Stramenopiles</taxon>
        <taxon>Oomycota</taxon>
        <taxon>Saprolegniomycetes</taxon>
        <taxon>Saprolegniales</taxon>
        <taxon>Verrucalvaceae</taxon>
        <taxon>Aphanomyces</taxon>
    </lineage>
</organism>
<feature type="domain" description="ABC transporter" evidence="11">
    <location>
        <begin position="730"/>
        <end position="968"/>
    </location>
</feature>
<feature type="transmembrane region" description="Helical" evidence="9">
    <location>
        <begin position="1096"/>
        <end position="1116"/>
    </location>
</feature>
<dbReference type="InterPro" id="IPR036640">
    <property type="entry name" value="ABC1_TM_sf"/>
</dbReference>
<evidence type="ECO:0000256" key="9">
    <source>
        <dbReference type="SAM" id="Phobius"/>
    </source>
</evidence>
<name>A0A397FA93_APHAT</name>
<feature type="transmembrane region" description="Helical" evidence="9">
    <location>
        <begin position="1319"/>
        <end position="1341"/>
    </location>
</feature>
<protein>
    <submittedName>
        <fullName evidence="13">Uncharacterized protein</fullName>
    </submittedName>
</protein>
<dbReference type="PANTHER" id="PTHR43394:SF27">
    <property type="entry name" value="ATP-DEPENDENT TRANSLOCASE ABCB1-LIKE"/>
    <property type="match status" value="1"/>
</dbReference>
<reference evidence="13 14" key="1">
    <citation type="submission" date="2018-08" db="EMBL/GenBank/DDBJ databases">
        <title>Aphanomyces genome sequencing and annotation.</title>
        <authorList>
            <person name="Minardi D."/>
            <person name="Oidtmann B."/>
            <person name="Van Der Giezen M."/>
            <person name="Studholme D.J."/>
        </authorList>
    </citation>
    <scope>NUCLEOTIDE SEQUENCE [LARGE SCALE GENOMIC DNA]</scope>
    <source>
        <strain evidence="13 14">197901</strain>
    </source>
</reference>
<dbReference type="VEuPathDB" id="FungiDB:H257_10610"/>
<comment type="caution">
    <text evidence="13">The sequence shown here is derived from an EMBL/GenBank/DDBJ whole genome shotgun (WGS) entry which is preliminary data.</text>
</comment>
<dbReference type="Pfam" id="PF00005">
    <property type="entry name" value="ABC_tran"/>
    <property type="match status" value="2"/>
</dbReference>
<dbReference type="Pfam" id="PF00112">
    <property type="entry name" value="Peptidase_C1"/>
    <property type="match status" value="1"/>
</dbReference>
<dbReference type="InterPro" id="IPR003439">
    <property type="entry name" value="ABC_transporter-like_ATP-bd"/>
</dbReference>
<dbReference type="GO" id="GO:0090374">
    <property type="term" value="P:oligopeptide export from mitochondrion"/>
    <property type="evidence" value="ECO:0007669"/>
    <property type="project" value="TreeGrafter"/>
</dbReference>
<dbReference type="PROSITE" id="PS50929">
    <property type="entry name" value="ABC_TM1F"/>
    <property type="match status" value="2"/>
</dbReference>
<feature type="transmembrane region" description="Helical" evidence="9">
    <location>
        <begin position="2184"/>
        <end position="2204"/>
    </location>
</feature>
<feature type="signal peptide" evidence="10">
    <location>
        <begin position="1"/>
        <end position="22"/>
    </location>
</feature>
<dbReference type="SUPFAM" id="SSF90123">
    <property type="entry name" value="ABC transporter transmembrane region"/>
    <property type="match status" value="2"/>
</dbReference>
<dbReference type="VEuPathDB" id="FungiDB:H257_06465"/>
<dbReference type="InterPro" id="IPR038765">
    <property type="entry name" value="Papain-like_cys_pep_sf"/>
</dbReference>
<evidence type="ECO:0000313" key="13">
    <source>
        <dbReference type="EMBL" id="RHZ13982.1"/>
    </source>
</evidence>
<keyword evidence="10" id="KW-0732">Signal</keyword>
<dbReference type="SMART" id="SM00645">
    <property type="entry name" value="Pept_C1"/>
    <property type="match status" value="1"/>
</dbReference>
<dbReference type="Gene3D" id="3.90.70.10">
    <property type="entry name" value="Cysteine proteinases"/>
    <property type="match status" value="1"/>
</dbReference>
<feature type="domain" description="ABC transmembrane type-1" evidence="12">
    <location>
        <begin position="1085"/>
        <end position="1346"/>
    </location>
</feature>
<dbReference type="GO" id="GO:0005743">
    <property type="term" value="C:mitochondrial inner membrane"/>
    <property type="evidence" value="ECO:0007669"/>
    <property type="project" value="TreeGrafter"/>
</dbReference>
<feature type="domain" description="ABC transporter" evidence="11">
    <location>
        <begin position="1381"/>
        <end position="1619"/>
    </location>
</feature>
<comment type="similarity">
    <text evidence="2">Belongs to the ABC transporter superfamily. ABCB family. Multidrug resistance exporter (TC 3.A.1.201) subfamily.</text>
</comment>
<dbReference type="PROSITE" id="PS50893">
    <property type="entry name" value="ABC_TRANSPORTER_2"/>
    <property type="match status" value="2"/>
</dbReference>
<evidence type="ECO:0000259" key="12">
    <source>
        <dbReference type="PROSITE" id="PS50929"/>
    </source>
</evidence>
<evidence type="ECO:0000256" key="4">
    <source>
        <dbReference type="ARBA" id="ARBA00022692"/>
    </source>
</evidence>
<dbReference type="CDD" id="cd03249">
    <property type="entry name" value="ABC_MTABC3_MDL1_MDL2"/>
    <property type="match status" value="2"/>
</dbReference>
<dbReference type="VEuPathDB" id="FungiDB:H257_10608"/>
<feature type="transmembrane region" description="Helical" evidence="9">
    <location>
        <begin position="1286"/>
        <end position="1307"/>
    </location>
</feature>
<dbReference type="PROSITE" id="PS00211">
    <property type="entry name" value="ABC_TRANSPORTER_1"/>
    <property type="match status" value="2"/>
</dbReference>
<evidence type="ECO:0000256" key="7">
    <source>
        <dbReference type="ARBA" id="ARBA00022989"/>
    </source>
</evidence>
<feature type="transmembrane region" description="Helical" evidence="9">
    <location>
        <begin position="523"/>
        <end position="548"/>
    </location>
</feature>
<evidence type="ECO:0000256" key="1">
    <source>
        <dbReference type="ARBA" id="ARBA00004141"/>
    </source>
</evidence>